<proteinExistence type="predicted"/>
<dbReference type="PROSITE" id="PS50977">
    <property type="entry name" value="HTH_TETR_2"/>
    <property type="match status" value="1"/>
</dbReference>
<keyword evidence="1 2" id="KW-0238">DNA-binding</keyword>
<reference evidence="5 6" key="1">
    <citation type="journal article" date="2011" name="J. Bacteriol.">
        <title>Genome sequence of the halotolerant marine bacterium Myxococcus fulvus HW-1.</title>
        <authorList>
            <person name="Li Z.F."/>
            <person name="Li X."/>
            <person name="Liu H."/>
            <person name="Liu X."/>
            <person name="Han K."/>
            <person name="Wu Z.H."/>
            <person name="Hu W."/>
            <person name="Li F.F."/>
            <person name="Li Y.Z."/>
        </authorList>
    </citation>
    <scope>NUCLEOTIDE SEQUENCE [LARGE SCALE GENOMIC DNA]</scope>
    <source>
        <strain evidence="6">ATCC BAA-855 / HW-1</strain>
    </source>
</reference>
<dbReference type="GO" id="GO:0003677">
    <property type="term" value="F:DNA binding"/>
    <property type="evidence" value="ECO:0007669"/>
    <property type="project" value="UniProtKB-UniRule"/>
</dbReference>
<feature type="region of interest" description="Disordered" evidence="3">
    <location>
        <begin position="107"/>
        <end position="137"/>
    </location>
</feature>
<dbReference type="eggNOG" id="COG1309">
    <property type="taxonomic scope" value="Bacteria"/>
</dbReference>
<evidence type="ECO:0000259" key="4">
    <source>
        <dbReference type="PROSITE" id="PS50977"/>
    </source>
</evidence>
<dbReference type="InterPro" id="IPR009057">
    <property type="entry name" value="Homeodomain-like_sf"/>
</dbReference>
<dbReference type="SUPFAM" id="SSF46689">
    <property type="entry name" value="Homeodomain-like"/>
    <property type="match status" value="1"/>
</dbReference>
<protein>
    <submittedName>
        <fullName evidence="5">TetR family transcriptional regulator</fullName>
    </submittedName>
</protein>
<evidence type="ECO:0000256" key="3">
    <source>
        <dbReference type="SAM" id="MobiDB-lite"/>
    </source>
</evidence>
<dbReference type="InterPro" id="IPR001647">
    <property type="entry name" value="HTH_TetR"/>
</dbReference>
<accession>F8CF54</accession>
<dbReference type="HOGENOM" id="CLU_1863018_0_0_7"/>
<feature type="DNA-binding region" description="H-T-H motif" evidence="2">
    <location>
        <begin position="28"/>
        <end position="47"/>
    </location>
</feature>
<organism evidence="5 6">
    <name type="scientific">Myxococcus fulvus (strain ATCC BAA-855 / HW-1)</name>
    <dbReference type="NCBI Taxonomy" id="483219"/>
    <lineage>
        <taxon>Bacteria</taxon>
        <taxon>Pseudomonadati</taxon>
        <taxon>Myxococcota</taxon>
        <taxon>Myxococcia</taxon>
        <taxon>Myxococcales</taxon>
        <taxon>Cystobacterineae</taxon>
        <taxon>Myxococcaceae</taxon>
        <taxon>Myxococcus</taxon>
    </lineage>
</organism>
<evidence type="ECO:0000256" key="2">
    <source>
        <dbReference type="PROSITE-ProRule" id="PRU00335"/>
    </source>
</evidence>
<dbReference type="Pfam" id="PF00440">
    <property type="entry name" value="TetR_N"/>
    <property type="match status" value="1"/>
</dbReference>
<dbReference type="AlphaFoldDB" id="F8CF54"/>
<evidence type="ECO:0000313" key="6">
    <source>
        <dbReference type="Proteomes" id="UP000000488"/>
    </source>
</evidence>
<sequence length="137" mass="15058">MYTLAQLRESRLCDAAELLAQRGLDNVRAAELARATRLSVGSLYRYYGSKQGIARAIRTLTERDLSYACFVAYQIPSRTTGSGSGSGRGARPKRRWLGNEFVALEATPRPERTVPARRRAGPARLEATATDSAAHME</sequence>
<dbReference type="KEGG" id="mfu:LILAB_33805"/>
<dbReference type="Gene3D" id="1.10.357.10">
    <property type="entry name" value="Tetracycline Repressor, domain 2"/>
    <property type="match status" value="1"/>
</dbReference>
<dbReference type="EMBL" id="CP002830">
    <property type="protein sequence ID" value="AEI68642.1"/>
    <property type="molecule type" value="Genomic_DNA"/>
</dbReference>
<evidence type="ECO:0000256" key="1">
    <source>
        <dbReference type="ARBA" id="ARBA00023125"/>
    </source>
</evidence>
<name>F8CF54_MYXFH</name>
<evidence type="ECO:0000313" key="5">
    <source>
        <dbReference type="EMBL" id="AEI68642.1"/>
    </source>
</evidence>
<gene>
    <name evidence="5" type="ordered locus">LILAB_33805</name>
</gene>
<feature type="domain" description="HTH tetR-type" evidence="4">
    <location>
        <begin position="5"/>
        <end position="65"/>
    </location>
</feature>
<dbReference type="Proteomes" id="UP000000488">
    <property type="component" value="Chromosome"/>
</dbReference>